<evidence type="ECO:0000313" key="3">
    <source>
        <dbReference type="Proteomes" id="UP000603904"/>
    </source>
</evidence>
<comment type="caution">
    <text evidence="2">The sequence shown here is derived from an EMBL/GenBank/DDBJ whole genome shotgun (WGS) entry which is preliminary data.</text>
</comment>
<evidence type="ECO:0000256" key="1">
    <source>
        <dbReference type="SAM" id="Phobius"/>
    </source>
</evidence>
<keyword evidence="1" id="KW-0472">Membrane</keyword>
<name>A0ABQ4G795_9ACTN</name>
<organism evidence="2 3">
    <name type="scientific">Microbispora corallina</name>
    <dbReference type="NCBI Taxonomy" id="83302"/>
    <lineage>
        <taxon>Bacteria</taxon>
        <taxon>Bacillati</taxon>
        <taxon>Actinomycetota</taxon>
        <taxon>Actinomycetes</taxon>
        <taxon>Streptosporangiales</taxon>
        <taxon>Streptosporangiaceae</taxon>
        <taxon>Microbispora</taxon>
    </lineage>
</organism>
<sequence length="113" mass="11648">MSPSGGAGICTRVTRTWVPPVIPAVACLLLAALWGMSVFDGWGQEAFCPGAPSSWECADRLTMVIMVSGLVALAAVAVTATAWLARRESLFGTAVLLWLAAVGVLFVGGVVAQ</sequence>
<keyword evidence="1" id="KW-0812">Transmembrane</keyword>
<reference evidence="2 3" key="1">
    <citation type="submission" date="2021-01" db="EMBL/GenBank/DDBJ databases">
        <title>Whole genome shotgun sequence of Microbispora corallina NBRC 16416.</title>
        <authorList>
            <person name="Komaki H."/>
            <person name="Tamura T."/>
        </authorList>
    </citation>
    <scope>NUCLEOTIDE SEQUENCE [LARGE SCALE GENOMIC DNA]</scope>
    <source>
        <strain evidence="2 3">NBRC 16416</strain>
    </source>
</reference>
<keyword evidence="1" id="KW-1133">Transmembrane helix</keyword>
<gene>
    <name evidence="2" type="ORF">Mco01_59210</name>
</gene>
<evidence type="ECO:0000313" key="2">
    <source>
        <dbReference type="EMBL" id="GIH42921.1"/>
    </source>
</evidence>
<feature type="transmembrane region" description="Helical" evidence="1">
    <location>
        <begin position="90"/>
        <end position="112"/>
    </location>
</feature>
<protein>
    <submittedName>
        <fullName evidence="2">Uncharacterized protein</fullName>
    </submittedName>
</protein>
<accession>A0ABQ4G795</accession>
<dbReference type="EMBL" id="BOOC01000033">
    <property type="protein sequence ID" value="GIH42921.1"/>
    <property type="molecule type" value="Genomic_DNA"/>
</dbReference>
<keyword evidence="3" id="KW-1185">Reference proteome</keyword>
<feature type="transmembrane region" description="Helical" evidence="1">
    <location>
        <begin position="21"/>
        <end position="42"/>
    </location>
</feature>
<dbReference type="Proteomes" id="UP000603904">
    <property type="component" value="Unassembled WGS sequence"/>
</dbReference>
<feature type="transmembrane region" description="Helical" evidence="1">
    <location>
        <begin position="63"/>
        <end position="84"/>
    </location>
</feature>
<proteinExistence type="predicted"/>